<proteinExistence type="predicted"/>
<evidence type="ECO:0000313" key="3">
    <source>
        <dbReference type="Proteomes" id="UP001244297"/>
    </source>
</evidence>
<protein>
    <submittedName>
        <fullName evidence="2">Methyltransferase domain-containing protein</fullName>
    </submittedName>
</protein>
<feature type="domain" description="Methyltransferase type 11" evidence="1">
    <location>
        <begin position="45"/>
        <end position="142"/>
    </location>
</feature>
<keyword evidence="2" id="KW-0808">Transferase</keyword>
<dbReference type="RefSeq" id="WP_238290047.1">
    <property type="nucleotide sequence ID" value="NZ_BPQS01000019.1"/>
</dbReference>
<dbReference type="PANTHER" id="PTHR43591:SF24">
    <property type="entry name" value="2-METHOXY-6-POLYPRENYL-1,4-BENZOQUINOL METHYLASE, MITOCHONDRIAL"/>
    <property type="match status" value="1"/>
</dbReference>
<gene>
    <name evidence="2" type="ORF">QWZ18_18465</name>
</gene>
<keyword evidence="3" id="KW-1185">Reference proteome</keyword>
<dbReference type="CDD" id="cd02440">
    <property type="entry name" value="AdoMet_MTases"/>
    <property type="match status" value="1"/>
</dbReference>
<dbReference type="PANTHER" id="PTHR43591">
    <property type="entry name" value="METHYLTRANSFERASE"/>
    <property type="match status" value="1"/>
</dbReference>
<dbReference type="GO" id="GO:0008168">
    <property type="term" value="F:methyltransferase activity"/>
    <property type="evidence" value="ECO:0007669"/>
    <property type="project" value="UniProtKB-KW"/>
</dbReference>
<dbReference type="Proteomes" id="UP001244297">
    <property type="component" value="Unassembled WGS sequence"/>
</dbReference>
<dbReference type="InterPro" id="IPR013216">
    <property type="entry name" value="Methyltransf_11"/>
</dbReference>
<evidence type="ECO:0000259" key="1">
    <source>
        <dbReference type="Pfam" id="PF08241"/>
    </source>
</evidence>
<evidence type="ECO:0000313" key="2">
    <source>
        <dbReference type="EMBL" id="MDN3572602.1"/>
    </source>
</evidence>
<dbReference type="InterPro" id="IPR029063">
    <property type="entry name" value="SAM-dependent_MTases_sf"/>
</dbReference>
<organism evidence="2 3">
    <name type="scientific">Methylobacterium longum</name>
    <dbReference type="NCBI Taxonomy" id="767694"/>
    <lineage>
        <taxon>Bacteria</taxon>
        <taxon>Pseudomonadati</taxon>
        <taxon>Pseudomonadota</taxon>
        <taxon>Alphaproteobacteria</taxon>
        <taxon>Hyphomicrobiales</taxon>
        <taxon>Methylobacteriaceae</taxon>
        <taxon>Methylobacterium</taxon>
    </lineage>
</organism>
<comment type="caution">
    <text evidence="2">The sequence shown here is derived from an EMBL/GenBank/DDBJ whole genome shotgun (WGS) entry which is preliminary data.</text>
</comment>
<name>A0ABT8ARV3_9HYPH</name>
<dbReference type="SUPFAM" id="SSF53335">
    <property type="entry name" value="S-adenosyl-L-methionine-dependent methyltransferases"/>
    <property type="match status" value="1"/>
</dbReference>
<dbReference type="Gene3D" id="3.40.50.150">
    <property type="entry name" value="Vaccinia Virus protein VP39"/>
    <property type="match status" value="1"/>
</dbReference>
<keyword evidence="2" id="KW-0489">Methyltransferase</keyword>
<accession>A0ABT8ARV3</accession>
<dbReference type="Pfam" id="PF08241">
    <property type="entry name" value="Methyltransf_11"/>
    <property type="match status" value="1"/>
</dbReference>
<sequence length="270" mass="29434">MAAADKAFTGSIPDLYERHLVPLIFEPYARDAAVRVRQLVPRSVLETAAGTGVVTRRLATALPATTRLVATDLNAAMLAVARDRVGQTRPIEWLQTDAQALPFAAETFDVVLCQFGIMFFPEPLRAFREARRVLKRSGRLIFSVWDSIGANDFADTVTQSLAELFPADPPRFLVRTPYGHCDTVGMATALKQAGFSDVKAEVVEHVSRSPSPHGPAVAYCQGTPLRGEIMARNPTGLPEATRRVAESLATRFGQGPIEGRMRAIVFDSGR</sequence>
<reference evidence="3" key="1">
    <citation type="journal article" date="2019" name="Int. J. Syst. Evol. Microbiol.">
        <title>The Global Catalogue of Microorganisms (GCM) 10K type strain sequencing project: providing services to taxonomists for standard genome sequencing and annotation.</title>
        <authorList>
            <consortium name="The Broad Institute Genomics Platform"/>
            <consortium name="The Broad Institute Genome Sequencing Center for Infectious Disease"/>
            <person name="Wu L."/>
            <person name="Ma J."/>
        </authorList>
    </citation>
    <scope>NUCLEOTIDE SEQUENCE [LARGE SCALE GENOMIC DNA]</scope>
    <source>
        <strain evidence="3">CECT 7806</strain>
    </source>
</reference>
<dbReference type="GO" id="GO:0032259">
    <property type="term" value="P:methylation"/>
    <property type="evidence" value="ECO:0007669"/>
    <property type="project" value="UniProtKB-KW"/>
</dbReference>
<dbReference type="EMBL" id="JAUFPT010000061">
    <property type="protein sequence ID" value="MDN3572602.1"/>
    <property type="molecule type" value="Genomic_DNA"/>
</dbReference>